<dbReference type="EMBL" id="CP022515">
    <property type="protein sequence ID" value="ASO04573.1"/>
    <property type="molecule type" value="Genomic_DNA"/>
</dbReference>
<evidence type="ECO:0000313" key="2">
    <source>
        <dbReference type="Proteomes" id="UP000204551"/>
    </source>
</evidence>
<dbReference type="Proteomes" id="UP000204551">
    <property type="component" value="Chromosome"/>
</dbReference>
<reference evidence="1 2" key="1">
    <citation type="submission" date="2017-07" db="EMBL/GenBank/DDBJ databases">
        <title>Genome Sequence of Arenibacter algicola Strain SMS7 Isolated from a culture of the Diatom Skeletonema marinoi.</title>
        <authorList>
            <person name="Topel M."/>
            <person name="Pinder M.I.M."/>
            <person name="Johansson O.N."/>
            <person name="Kourtchenko O."/>
            <person name="Godhe A."/>
            <person name="Clarke A.K."/>
        </authorList>
    </citation>
    <scope>NUCLEOTIDE SEQUENCE [LARGE SCALE GENOMIC DNA]</scope>
    <source>
        <strain evidence="1 2">SMS7</strain>
    </source>
</reference>
<organism evidence="1 2">
    <name type="scientific">Arenibacter algicola</name>
    <dbReference type="NCBI Taxonomy" id="616991"/>
    <lineage>
        <taxon>Bacteria</taxon>
        <taxon>Pseudomonadati</taxon>
        <taxon>Bacteroidota</taxon>
        <taxon>Flavobacteriia</taxon>
        <taxon>Flavobacteriales</taxon>
        <taxon>Flavobacteriaceae</taxon>
        <taxon>Arenibacter</taxon>
    </lineage>
</organism>
<name>A0A221UTH7_9FLAO</name>
<dbReference type="SUPFAM" id="SSF56219">
    <property type="entry name" value="DNase I-like"/>
    <property type="match status" value="1"/>
</dbReference>
<gene>
    <name evidence="1" type="ORF">AREALGSMS7_01098</name>
</gene>
<proteinExistence type="predicted"/>
<dbReference type="AlphaFoldDB" id="A0A221UTH7"/>
<protein>
    <recommendedName>
        <fullName evidence="3">Endonuclease/Exonuclease/phosphatase family protein</fullName>
    </recommendedName>
</protein>
<evidence type="ECO:0000313" key="1">
    <source>
        <dbReference type="EMBL" id="ASO04573.1"/>
    </source>
</evidence>
<dbReference type="Gene3D" id="3.60.10.10">
    <property type="entry name" value="Endonuclease/exonuclease/phosphatase"/>
    <property type="match status" value="1"/>
</dbReference>
<accession>A0A221UTH7</accession>
<sequence>MKLATFNIQNLFHRDRTNSERTFGKCMSDWVNELDSLLKKNDRHGSNAERIQELSFLLGFDKTYHQPYAVMRRRAGYLFLKGKNYSKELAANEITDWNGWVSLQTVPIKTLAVKNKARVIADIDTDILLLQEIEDRASLEEFNQEFLPEMGCRPFDEIFVVQGNDKRGLEMAIMTKNGYRLESIRSHIYDQDENGNPLFKKDLLEYEVKTPSGTKCQLISVYFHERKADIDKTDCIRKAQANKVAELYQGLQENGQRNIAIAGTLNDVPYSDCLTPLLRGTDLRDITKHPTFNVDIDKGKDASYFRLGAYRMGVNIKQKDYLLLSPEFFDKTKVGGLNRKAIWPLKKPMWSVYSTVQNKSQEASGHPALWADIKI</sequence>
<dbReference type="eggNOG" id="COG2374">
    <property type="taxonomic scope" value="Bacteria"/>
</dbReference>
<evidence type="ECO:0008006" key="3">
    <source>
        <dbReference type="Google" id="ProtNLM"/>
    </source>
</evidence>
<dbReference type="KEGG" id="aalg:AREALGSMS7_01098"/>
<dbReference type="InterPro" id="IPR036691">
    <property type="entry name" value="Endo/exonu/phosph_ase_sf"/>
</dbReference>
<dbReference type="RefSeq" id="WP_093977541.1">
    <property type="nucleotide sequence ID" value="NZ_CP022515.1"/>
</dbReference>
<dbReference type="STRING" id="616991.GCA_000733925_04211"/>